<accession>F8AH35</accession>
<dbReference type="AlphaFoldDB" id="F8AH35"/>
<reference evidence="4 5" key="1">
    <citation type="journal article" date="2011" name="J. Bacteriol.">
        <title>Complete genome sequence of the obligate piezophilic hyperthermophilic archaeon Pyrococcus yayanosii CH1.</title>
        <authorList>
            <person name="Jun X."/>
            <person name="Lupeng L."/>
            <person name="Minjuan X."/>
            <person name="Oger P."/>
            <person name="Fengping W."/>
            <person name="Jebbar M."/>
            <person name="Xiang X."/>
        </authorList>
    </citation>
    <scope>NUCLEOTIDE SEQUENCE [LARGE SCALE GENOMIC DNA]</scope>
    <source>
        <strain evidence="5">CH1 / JCM 16557</strain>
    </source>
</reference>
<dbReference type="STRING" id="529709.PYCH_04070"/>
<keyword evidence="2" id="KW-1133">Transmembrane helix</keyword>
<dbReference type="InterPro" id="IPR011991">
    <property type="entry name" value="ArsR-like_HTH"/>
</dbReference>
<dbReference type="eggNOG" id="arCOG00374">
    <property type="taxonomic scope" value="Archaea"/>
</dbReference>
<dbReference type="Proteomes" id="UP000008386">
    <property type="component" value="Chromosome"/>
</dbReference>
<evidence type="ECO:0000256" key="1">
    <source>
        <dbReference type="SAM" id="MobiDB-lite"/>
    </source>
</evidence>
<dbReference type="InterPro" id="IPR002831">
    <property type="entry name" value="Tscrpt_reg_TrmB_N"/>
</dbReference>
<dbReference type="InterPro" id="IPR036390">
    <property type="entry name" value="WH_DNA-bd_sf"/>
</dbReference>
<evidence type="ECO:0000313" key="5">
    <source>
        <dbReference type="Proteomes" id="UP000008386"/>
    </source>
</evidence>
<sequence>MNIFLSIFFLVLRIFFKGNFLTSGGAGMKSKAAILLAIALMILPFISGQYSVESLSLTVYSDGYVKVSEVIIPENYTVSFSISLLATNVEGLTVIDENGNPLPYKINGSILTVYFENAIPIKITYYTPDLTSKKGAIWSVHFTSEIPVKITFPDNAVIVDLTDIPLKIDGNSILMPPGNQTVSYVLEYRPARTEAPASGTATESFNSTAPSSLGSSSQSSSTSSESSTNWAMVGILTLLAIAAGSFVYMRRGSKEKVVGISREDFEKLLKKYELTKDEEKVLLYLFDRGGKARQAEVREMLGIPKTTAWRMFNRLEKQGLVRVYKKRRENWVELKL</sequence>
<keyword evidence="2" id="KW-0812">Transmembrane</keyword>
<gene>
    <name evidence="4" type="ordered locus">PYCH_04070</name>
</gene>
<keyword evidence="5" id="KW-1185">Reference proteome</keyword>
<dbReference type="InterPro" id="IPR036388">
    <property type="entry name" value="WH-like_DNA-bd_sf"/>
</dbReference>
<dbReference type="KEGG" id="pya:PYCH_04070"/>
<feature type="compositionally biased region" description="Low complexity" evidence="1">
    <location>
        <begin position="207"/>
        <end position="222"/>
    </location>
</feature>
<evidence type="ECO:0000313" key="4">
    <source>
        <dbReference type="EMBL" id="AEH24097.1"/>
    </source>
</evidence>
<feature type="domain" description="Transcription regulator TrmB N-terminal" evidence="3">
    <location>
        <begin position="269"/>
        <end position="327"/>
    </location>
</feature>
<evidence type="ECO:0000259" key="3">
    <source>
        <dbReference type="Pfam" id="PF01978"/>
    </source>
</evidence>
<proteinExistence type="predicted"/>
<feature type="region of interest" description="Disordered" evidence="1">
    <location>
        <begin position="195"/>
        <end position="222"/>
    </location>
</feature>
<dbReference type="HOGENOM" id="CLU_079811_0_0_2"/>
<dbReference type="Gene3D" id="1.10.10.10">
    <property type="entry name" value="Winged helix-like DNA-binding domain superfamily/Winged helix DNA-binding domain"/>
    <property type="match status" value="1"/>
</dbReference>
<dbReference type="CDD" id="cd00090">
    <property type="entry name" value="HTH_ARSR"/>
    <property type="match status" value="1"/>
</dbReference>
<dbReference type="EMBL" id="CP002779">
    <property type="protein sequence ID" value="AEH24097.1"/>
    <property type="molecule type" value="Genomic_DNA"/>
</dbReference>
<protein>
    <submittedName>
        <fullName evidence="4">Sugar-specific transcriptional regulator TrmB family</fullName>
    </submittedName>
</protein>
<evidence type="ECO:0000256" key="2">
    <source>
        <dbReference type="SAM" id="Phobius"/>
    </source>
</evidence>
<organism evidence="4 5">
    <name type="scientific">Pyrococcus yayanosii (strain CH1 / JCM 16557)</name>
    <dbReference type="NCBI Taxonomy" id="529709"/>
    <lineage>
        <taxon>Archaea</taxon>
        <taxon>Methanobacteriati</taxon>
        <taxon>Methanobacteriota</taxon>
        <taxon>Thermococci</taxon>
        <taxon>Thermococcales</taxon>
        <taxon>Thermococcaceae</taxon>
        <taxon>Pyrococcus</taxon>
    </lineage>
</organism>
<dbReference type="Pfam" id="PF01978">
    <property type="entry name" value="TrmB"/>
    <property type="match status" value="1"/>
</dbReference>
<name>F8AH35_PYRYC</name>
<dbReference type="SUPFAM" id="SSF46785">
    <property type="entry name" value="Winged helix' DNA-binding domain"/>
    <property type="match status" value="1"/>
</dbReference>
<keyword evidence="2" id="KW-0472">Membrane</keyword>
<feature type="transmembrane region" description="Helical" evidence="2">
    <location>
        <begin position="230"/>
        <end position="249"/>
    </location>
</feature>